<dbReference type="CDD" id="cd01941">
    <property type="entry name" value="YeiC_kinase_like"/>
    <property type="match status" value="1"/>
</dbReference>
<dbReference type="CDD" id="cd00090">
    <property type="entry name" value="HTH_ARSR"/>
    <property type="match status" value="1"/>
</dbReference>
<keyword evidence="2 4" id="KW-0418">Kinase</keyword>
<reference evidence="4 5" key="1">
    <citation type="journal article" date="2015" name="J. Biotechnol.">
        <title>Complete genome sequence of a malodorant-producing acetogen, Clostridium scatologenes ATCC 25775(T).</title>
        <authorList>
            <person name="Zhu Z."/>
            <person name="Guo T."/>
            <person name="Zheng H."/>
            <person name="Song T."/>
            <person name="Ouyang P."/>
            <person name="Xie J."/>
        </authorList>
    </citation>
    <scope>NUCLEOTIDE SEQUENCE [LARGE SCALE GENOMIC DNA]</scope>
    <source>
        <strain evidence="4 5">ATCC 25775</strain>
    </source>
</reference>
<evidence type="ECO:0000256" key="2">
    <source>
        <dbReference type="ARBA" id="ARBA00022777"/>
    </source>
</evidence>
<dbReference type="InterPro" id="IPR011611">
    <property type="entry name" value="PfkB_dom"/>
</dbReference>
<dbReference type="KEGG" id="csq:CSCA_5162"/>
<dbReference type="Pfam" id="PF13412">
    <property type="entry name" value="HTH_24"/>
    <property type="match status" value="1"/>
</dbReference>
<dbReference type="InterPro" id="IPR029056">
    <property type="entry name" value="Ribokinase-like"/>
</dbReference>
<dbReference type="Gene3D" id="3.40.1190.20">
    <property type="match status" value="1"/>
</dbReference>
<dbReference type="Pfam" id="PF00294">
    <property type="entry name" value="PfkB"/>
    <property type="match status" value="1"/>
</dbReference>
<organism evidence="4 5">
    <name type="scientific">Clostridium scatologenes</name>
    <dbReference type="NCBI Taxonomy" id="1548"/>
    <lineage>
        <taxon>Bacteria</taxon>
        <taxon>Bacillati</taxon>
        <taxon>Bacillota</taxon>
        <taxon>Clostridia</taxon>
        <taxon>Eubacteriales</taxon>
        <taxon>Clostridiaceae</taxon>
        <taxon>Clostridium</taxon>
    </lineage>
</organism>
<dbReference type="SMART" id="SM00419">
    <property type="entry name" value="HTH_CRP"/>
    <property type="match status" value="1"/>
</dbReference>
<evidence type="ECO:0000256" key="1">
    <source>
        <dbReference type="ARBA" id="ARBA00022679"/>
    </source>
</evidence>
<dbReference type="Gene3D" id="1.10.10.10">
    <property type="entry name" value="Winged helix-like DNA-binding domain superfamily/Winged helix DNA-binding domain"/>
    <property type="match status" value="1"/>
</dbReference>
<dbReference type="GO" id="GO:0016301">
    <property type="term" value="F:kinase activity"/>
    <property type="evidence" value="ECO:0007669"/>
    <property type="project" value="UniProtKB-KW"/>
</dbReference>
<dbReference type="AlphaFoldDB" id="A0A0E3K5D7"/>
<dbReference type="InterPro" id="IPR036390">
    <property type="entry name" value="WH_DNA-bd_sf"/>
</dbReference>
<keyword evidence="5" id="KW-1185">Reference proteome</keyword>
<dbReference type="HOGENOM" id="CLU_027634_11_2_9"/>
<dbReference type="STRING" id="1548.CSCA_5162"/>
<dbReference type="PANTHER" id="PTHR10584:SF166">
    <property type="entry name" value="RIBOKINASE"/>
    <property type="match status" value="1"/>
</dbReference>
<dbReference type="GO" id="GO:0003677">
    <property type="term" value="F:DNA binding"/>
    <property type="evidence" value="ECO:0007669"/>
    <property type="project" value="InterPro"/>
</dbReference>
<proteinExistence type="predicted"/>
<dbReference type="GO" id="GO:0006355">
    <property type="term" value="P:regulation of DNA-templated transcription"/>
    <property type="evidence" value="ECO:0007669"/>
    <property type="project" value="InterPro"/>
</dbReference>
<dbReference type="SUPFAM" id="SSF46785">
    <property type="entry name" value="Winged helix' DNA-binding domain"/>
    <property type="match status" value="1"/>
</dbReference>
<dbReference type="PANTHER" id="PTHR10584">
    <property type="entry name" value="SUGAR KINASE"/>
    <property type="match status" value="1"/>
</dbReference>
<protein>
    <submittedName>
        <fullName evidence="4">Kinase, PfkB family</fullName>
    </submittedName>
</protein>
<evidence type="ECO:0000259" key="3">
    <source>
        <dbReference type="SMART" id="SM00419"/>
    </source>
</evidence>
<evidence type="ECO:0000313" key="5">
    <source>
        <dbReference type="Proteomes" id="UP000033115"/>
    </source>
</evidence>
<dbReference type="InterPro" id="IPR012318">
    <property type="entry name" value="HTH_CRP"/>
</dbReference>
<gene>
    <name evidence="4" type="ORF">CSCA_5162</name>
</gene>
<evidence type="ECO:0000313" key="4">
    <source>
        <dbReference type="EMBL" id="AKA72287.1"/>
    </source>
</evidence>
<dbReference type="InterPro" id="IPR011991">
    <property type="entry name" value="ArsR-like_HTH"/>
</dbReference>
<dbReference type="InterPro" id="IPR036388">
    <property type="entry name" value="WH-like_DNA-bd_sf"/>
</dbReference>
<keyword evidence="1" id="KW-0808">Transferase</keyword>
<dbReference type="RefSeq" id="WP_026366477.1">
    <property type="nucleotide sequence ID" value="NZ_CP009933.1"/>
</dbReference>
<dbReference type="Proteomes" id="UP000033115">
    <property type="component" value="Chromosome"/>
</dbReference>
<dbReference type="EMBL" id="CP009933">
    <property type="protein sequence ID" value="AKA72287.1"/>
    <property type="molecule type" value="Genomic_DNA"/>
</dbReference>
<name>A0A0E3K5D7_CLOSL</name>
<feature type="domain" description="HTH crp-type" evidence="3">
    <location>
        <begin position="6"/>
        <end position="56"/>
    </location>
</feature>
<dbReference type="SUPFAM" id="SSF53613">
    <property type="entry name" value="Ribokinase-like"/>
    <property type="match status" value="1"/>
</dbReference>
<accession>A0A0E3K5D7</accession>
<sequence length="364" mass="40407">MTNREEEILKLIKSNPMISQKELSEILGITRSSAAVHITNLMKKGYIKGKGYVLNEAPYVCVVGGANVDIQGFPNQILIQKDSNPGQVKISLGGVGRNIGENLRKMDVETKLITVIGNDVYGNKIIEEGRNIGLDMEHSLRLQEQPTSTYLCILNEKGDMQVAIAYMDILEQMTVEFIQKKKHVIDNASICVIDTNIPQKTIEYIVTNHKDTELFLDTVSTTKAKKVKDIIGCFHTIKPNKIEAEILSGIEIKSNDDLNKCGKYFLDKGVKRVFITLGEDGVYYNDGCEENIVKTPKVNVINATGAGDAFLAGLVYSRMNKLSMEDSTKVAMTASILALSHENTINPNMSIENINKKMEELKLC</sequence>